<dbReference type="InterPro" id="IPR011650">
    <property type="entry name" value="Peptidase_M20_dimer"/>
</dbReference>
<evidence type="ECO:0000313" key="5">
    <source>
        <dbReference type="EMBL" id="SEQ38279.1"/>
    </source>
</evidence>
<dbReference type="Proteomes" id="UP000199427">
    <property type="component" value="Unassembled WGS sequence"/>
</dbReference>
<evidence type="ECO:0000256" key="3">
    <source>
        <dbReference type="ARBA" id="ARBA00022801"/>
    </source>
</evidence>
<dbReference type="Gene3D" id="3.40.630.10">
    <property type="entry name" value="Zn peptidases"/>
    <property type="match status" value="1"/>
</dbReference>
<reference evidence="5 6" key="1">
    <citation type="submission" date="2016-10" db="EMBL/GenBank/DDBJ databases">
        <authorList>
            <person name="de Groot N.N."/>
        </authorList>
    </citation>
    <scope>NUCLEOTIDE SEQUENCE [LARGE SCALE GENOMIC DNA]</scope>
    <source>
        <strain evidence="5 6">DSM 21633</strain>
    </source>
</reference>
<protein>
    <submittedName>
        <fullName evidence="5">Acetylornithine deacetylase/Succinyl-diaminopimelate desuccinylase</fullName>
    </submittedName>
</protein>
<proteinExistence type="predicted"/>
<dbReference type="GO" id="GO:0046872">
    <property type="term" value="F:metal ion binding"/>
    <property type="evidence" value="ECO:0007669"/>
    <property type="project" value="UniProtKB-KW"/>
</dbReference>
<dbReference type="GO" id="GO:0009014">
    <property type="term" value="F:succinyl-diaminopimelate desuccinylase activity"/>
    <property type="evidence" value="ECO:0007669"/>
    <property type="project" value="TreeGrafter"/>
</dbReference>
<dbReference type="STRING" id="571933.SAMN05216362_11251"/>
<dbReference type="AlphaFoldDB" id="A0A1H9FK51"/>
<keyword evidence="6" id="KW-1185">Reference proteome</keyword>
<dbReference type="InterPro" id="IPR051458">
    <property type="entry name" value="Cyt/Met_Dipeptidase"/>
</dbReference>
<sequence>MEELYKHIEEHQNEYVEWLQDLCRIPSVAAQNRGMEEAAQKVLEHLNLHNKADTKLIDTDGYPVVFGEVKGKSKRVLSFYNHYDVQPEDPVDLWDTPPFDSEIVDGKLIARGSADNKGNLIARIAAVHAYQQVYGELPINIKFIVEGEEEIGSPNLEGFAEKNADLIKADGCIWEFGYKNADGRQQVSLGVKGMAYVELTCKGANTDLHSANAAVIENPAWRLIWALQSIKGENNRVKIPGFYDDVLDLTHQDVQLISELIYSEQEMKEQLDINQFVNGVEGEELKKQLIFSPTCNICGFESGYTGEGAKTVLPSEAKVKIDFRLVPNQDPYKIVEQLRTHLDHHGFEDIDITPMGLEYPARTEPDDPLAKSVISATKNVMGMEPTVMPMSPGTGPMYELCQKLGIPAVSVGVGNFASNNHAPNENIYIKDFIDGIKIIARVIDDFAKH</sequence>
<dbReference type="GO" id="GO:0006508">
    <property type="term" value="P:proteolysis"/>
    <property type="evidence" value="ECO:0007669"/>
    <property type="project" value="UniProtKB-KW"/>
</dbReference>
<dbReference type="InterPro" id="IPR002933">
    <property type="entry name" value="Peptidase_M20"/>
</dbReference>
<dbReference type="NCBIfam" id="NF005034">
    <property type="entry name" value="PRK06446.1"/>
    <property type="match status" value="1"/>
</dbReference>
<dbReference type="OrthoDB" id="9761532at2"/>
<dbReference type="GO" id="GO:0008233">
    <property type="term" value="F:peptidase activity"/>
    <property type="evidence" value="ECO:0007669"/>
    <property type="project" value="UniProtKB-KW"/>
</dbReference>
<dbReference type="RefSeq" id="WP_091773416.1">
    <property type="nucleotide sequence ID" value="NZ_FOES01000012.1"/>
</dbReference>
<name>A0A1H9FK51_9BACI</name>
<evidence type="ECO:0000259" key="4">
    <source>
        <dbReference type="Pfam" id="PF07687"/>
    </source>
</evidence>
<gene>
    <name evidence="5" type="ORF">SAMN05216362_11251</name>
</gene>
<dbReference type="GO" id="GO:0009089">
    <property type="term" value="P:lysine biosynthetic process via diaminopimelate"/>
    <property type="evidence" value="ECO:0007669"/>
    <property type="project" value="TreeGrafter"/>
</dbReference>
<dbReference type="Pfam" id="PF07687">
    <property type="entry name" value="M20_dimer"/>
    <property type="match status" value="1"/>
</dbReference>
<organism evidence="5 6">
    <name type="scientific">Piscibacillus halophilus</name>
    <dbReference type="NCBI Taxonomy" id="571933"/>
    <lineage>
        <taxon>Bacteria</taxon>
        <taxon>Bacillati</taxon>
        <taxon>Bacillota</taxon>
        <taxon>Bacilli</taxon>
        <taxon>Bacillales</taxon>
        <taxon>Bacillaceae</taxon>
        <taxon>Piscibacillus</taxon>
    </lineage>
</organism>
<feature type="domain" description="Peptidase M20 dimerisation" evidence="4">
    <location>
        <begin position="190"/>
        <end position="348"/>
    </location>
</feature>
<evidence type="ECO:0000256" key="2">
    <source>
        <dbReference type="ARBA" id="ARBA00022723"/>
    </source>
</evidence>
<dbReference type="PANTHER" id="PTHR43270:SF8">
    <property type="entry name" value="DI- AND TRIPEPTIDASE DUG2-RELATED"/>
    <property type="match status" value="1"/>
</dbReference>
<keyword evidence="2" id="KW-0479">Metal-binding</keyword>
<dbReference type="SUPFAM" id="SSF53187">
    <property type="entry name" value="Zn-dependent exopeptidases"/>
    <property type="match status" value="1"/>
</dbReference>
<dbReference type="Pfam" id="PF01546">
    <property type="entry name" value="Peptidase_M20"/>
    <property type="match status" value="1"/>
</dbReference>
<accession>A0A1H9FK51</accession>
<evidence type="ECO:0000313" key="6">
    <source>
        <dbReference type="Proteomes" id="UP000199427"/>
    </source>
</evidence>
<keyword evidence="1" id="KW-0645">Protease</keyword>
<keyword evidence="3" id="KW-0378">Hydrolase</keyword>
<dbReference type="GO" id="GO:0005829">
    <property type="term" value="C:cytosol"/>
    <property type="evidence" value="ECO:0007669"/>
    <property type="project" value="TreeGrafter"/>
</dbReference>
<evidence type="ECO:0000256" key="1">
    <source>
        <dbReference type="ARBA" id="ARBA00022670"/>
    </source>
</evidence>
<dbReference type="Gene3D" id="3.30.70.360">
    <property type="match status" value="1"/>
</dbReference>
<dbReference type="PANTHER" id="PTHR43270">
    <property type="entry name" value="BETA-ALA-HIS DIPEPTIDASE"/>
    <property type="match status" value="1"/>
</dbReference>
<dbReference type="EMBL" id="FOES01000012">
    <property type="protein sequence ID" value="SEQ38279.1"/>
    <property type="molecule type" value="Genomic_DNA"/>
</dbReference>